<proteinExistence type="predicted"/>
<evidence type="ECO:0000313" key="2">
    <source>
        <dbReference type="EMBL" id="KAF2722097.1"/>
    </source>
</evidence>
<sequence>MDCTAALQPLSSHTSPYVCPPVSQLWHLPICCLPSSDVAVLVRPTPCARLCASSSLLLYAGDTATRHTVSTKAPRKQQHNIDTAQNTDTTQRDTAQHDTARQQLPRTTYLGRSCRLAHRLACLLALCSAAQRNQADWRVTCHASHSCICMCVLLCLVRYMCVRARMCVCYI</sequence>
<dbReference type="EMBL" id="MU003785">
    <property type="protein sequence ID" value="KAF2722097.1"/>
    <property type="molecule type" value="Genomic_DNA"/>
</dbReference>
<organism evidence="2 3">
    <name type="scientific">Polychaeton citri CBS 116435</name>
    <dbReference type="NCBI Taxonomy" id="1314669"/>
    <lineage>
        <taxon>Eukaryota</taxon>
        <taxon>Fungi</taxon>
        <taxon>Dikarya</taxon>
        <taxon>Ascomycota</taxon>
        <taxon>Pezizomycotina</taxon>
        <taxon>Dothideomycetes</taxon>
        <taxon>Dothideomycetidae</taxon>
        <taxon>Capnodiales</taxon>
        <taxon>Capnodiaceae</taxon>
        <taxon>Polychaeton</taxon>
    </lineage>
</organism>
<reference evidence="2" key="1">
    <citation type="journal article" date="2020" name="Stud. Mycol.">
        <title>101 Dothideomycetes genomes: a test case for predicting lifestyles and emergence of pathogens.</title>
        <authorList>
            <person name="Haridas S."/>
            <person name="Albert R."/>
            <person name="Binder M."/>
            <person name="Bloem J."/>
            <person name="Labutti K."/>
            <person name="Salamov A."/>
            <person name="Andreopoulos B."/>
            <person name="Baker S."/>
            <person name="Barry K."/>
            <person name="Bills G."/>
            <person name="Bluhm B."/>
            <person name="Cannon C."/>
            <person name="Castanera R."/>
            <person name="Culley D."/>
            <person name="Daum C."/>
            <person name="Ezra D."/>
            <person name="Gonzalez J."/>
            <person name="Henrissat B."/>
            <person name="Kuo A."/>
            <person name="Liang C."/>
            <person name="Lipzen A."/>
            <person name="Lutzoni F."/>
            <person name="Magnuson J."/>
            <person name="Mondo S."/>
            <person name="Nolan M."/>
            <person name="Ohm R."/>
            <person name="Pangilinan J."/>
            <person name="Park H.-J."/>
            <person name="Ramirez L."/>
            <person name="Alfaro M."/>
            <person name="Sun H."/>
            <person name="Tritt A."/>
            <person name="Yoshinaga Y."/>
            <person name="Zwiers L.-H."/>
            <person name="Turgeon B."/>
            <person name="Goodwin S."/>
            <person name="Spatafora J."/>
            <person name="Crous P."/>
            <person name="Grigoriev I."/>
        </authorList>
    </citation>
    <scope>NUCLEOTIDE SEQUENCE</scope>
    <source>
        <strain evidence="2">CBS 116435</strain>
    </source>
</reference>
<dbReference type="Proteomes" id="UP000799441">
    <property type="component" value="Unassembled WGS sequence"/>
</dbReference>
<comment type="caution">
    <text evidence="2">The sequence shown here is derived from an EMBL/GenBank/DDBJ whole genome shotgun (WGS) entry which is preliminary data.</text>
</comment>
<protein>
    <submittedName>
        <fullName evidence="2">Uncharacterized protein</fullName>
    </submittedName>
</protein>
<accession>A0A9P4UN88</accession>
<keyword evidence="3" id="KW-1185">Reference proteome</keyword>
<gene>
    <name evidence="2" type="ORF">K431DRAFT_60047</name>
</gene>
<name>A0A9P4UN88_9PEZI</name>
<evidence type="ECO:0000256" key="1">
    <source>
        <dbReference type="SAM" id="MobiDB-lite"/>
    </source>
</evidence>
<feature type="compositionally biased region" description="Basic and acidic residues" evidence="1">
    <location>
        <begin position="90"/>
        <end position="100"/>
    </location>
</feature>
<feature type="compositionally biased region" description="Polar residues" evidence="1">
    <location>
        <begin position="80"/>
        <end position="89"/>
    </location>
</feature>
<dbReference type="AlphaFoldDB" id="A0A9P4UN88"/>
<feature type="region of interest" description="Disordered" evidence="1">
    <location>
        <begin position="69"/>
        <end position="101"/>
    </location>
</feature>
<evidence type="ECO:0000313" key="3">
    <source>
        <dbReference type="Proteomes" id="UP000799441"/>
    </source>
</evidence>